<dbReference type="Proteomes" id="UP001196413">
    <property type="component" value="Unassembled WGS sequence"/>
</dbReference>
<sequence length="113" mass="13428">MLIPRCHKHRNLSSRNFVFTQSESTCRPPHTASYSLGTLFEWRFNRKSSLLFSPKQQNGEIDIAKDYLSQRVNLFLGNPVLDPSTAFFRRKFYSAISWKKFMSWFKKNSINWD</sequence>
<organism evidence="1 2">
    <name type="scientific">Parelaphostrongylus tenuis</name>
    <name type="common">Meningeal worm</name>
    <dbReference type="NCBI Taxonomy" id="148309"/>
    <lineage>
        <taxon>Eukaryota</taxon>
        <taxon>Metazoa</taxon>
        <taxon>Ecdysozoa</taxon>
        <taxon>Nematoda</taxon>
        <taxon>Chromadorea</taxon>
        <taxon>Rhabditida</taxon>
        <taxon>Rhabditina</taxon>
        <taxon>Rhabditomorpha</taxon>
        <taxon>Strongyloidea</taxon>
        <taxon>Metastrongylidae</taxon>
        <taxon>Parelaphostrongylus</taxon>
    </lineage>
</organism>
<gene>
    <name evidence="1" type="ORF">KIN20_005379</name>
</gene>
<comment type="caution">
    <text evidence="1">The sequence shown here is derived from an EMBL/GenBank/DDBJ whole genome shotgun (WGS) entry which is preliminary data.</text>
</comment>
<reference evidence="1" key="1">
    <citation type="submission" date="2021-06" db="EMBL/GenBank/DDBJ databases">
        <title>Parelaphostrongylus tenuis whole genome reference sequence.</title>
        <authorList>
            <person name="Garwood T.J."/>
            <person name="Larsen P.A."/>
            <person name="Fountain-Jones N.M."/>
            <person name="Garbe J.R."/>
            <person name="Macchietto M.G."/>
            <person name="Kania S.A."/>
            <person name="Gerhold R.W."/>
            <person name="Richards J.E."/>
            <person name="Wolf T.M."/>
        </authorList>
    </citation>
    <scope>NUCLEOTIDE SEQUENCE</scope>
    <source>
        <strain evidence="1">MNPRO001-30</strain>
        <tissue evidence="1">Meninges</tissue>
    </source>
</reference>
<name>A0AAD5MSP0_PARTN</name>
<proteinExistence type="predicted"/>
<accession>A0AAD5MSP0</accession>
<protein>
    <submittedName>
        <fullName evidence="1">Uncharacterized protein</fullName>
    </submittedName>
</protein>
<evidence type="ECO:0000313" key="1">
    <source>
        <dbReference type="EMBL" id="KAJ1349739.1"/>
    </source>
</evidence>
<dbReference type="AlphaFoldDB" id="A0AAD5MSP0"/>
<dbReference type="EMBL" id="JAHQIW010000734">
    <property type="protein sequence ID" value="KAJ1349739.1"/>
    <property type="molecule type" value="Genomic_DNA"/>
</dbReference>
<keyword evidence="2" id="KW-1185">Reference proteome</keyword>
<evidence type="ECO:0000313" key="2">
    <source>
        <dbReference type="Proteomes" id="UP001196413"/>
    </source>
</evidence>